<comment type="catalytic activity">
    <reaction evidence="1">
        <text>Hydrolysis of terminal non-reducing N-acetyl-D-hexosamine residues in N-acetyl-beta-D-hexosaminides.</text>
        <dbReference type="EC" id="3.2.1.52"/>
    </reaction>
</comment>
<dbReference type="InterPro" id="IPR052764">
    <property type="entry name" value="GH20_Enzymes"/>
</dbReference>
<dbReference type="EMBL" id="ML769752">
    <property type="protein sequence ID" value="KAE9388271.1"/>
    <property type="molecule type" value="Genomic_DNA"/>
</dbReference>
<keyword evidence="9" id="KW-1185">Reference proteome</keyword>
<evidence type="ECO:0000259" key="7">
    <source>
        <dbReference type="Pfam" id="PF00728"/>
    </source>
</evidence>
<accession>A0A6A4GR98</accession>
<dbReference type="PANTHER" id="PTHR43678:SF1">
    <property type="entry name" value="BETA-N-ACETYLHEXOSAMINIDASE"/>
    <property type="match status" value="1"/>
</dbReference>
<gene>
    <name evidence="8" type="ORF">BT96DRAFT_890625</name>
</gene>
<reference evidence="8" key="1">
    <citation type="journal article" date="2019" name="Environ. Microbiol.">
        <title>Fungal ecological strategies reflected in gene transcription - a case study of two litter decomposers.</title>
        <authorList>
            <person name="Barbi F."/>
            <person name="Kohler A."/>
            <person name="Barry K."/>
            <person name="Baskaran P."/>
            <person name="Daum C."/>
            <person name="Fauchery L."/>
            <person name="Ihrmark K."/>
            <person name="Kuo A."/>
            <person name="LaButti K."/>
            <person name="Lipzen A."/>
            <person name="Morin E."/>
            <person name="Grigoriev I.V."/>
            <person name="Henrissat B."/>
            <person name="Lindahl B."/>
            <person name="Martin F."/>
        </authorList>
    </citation>
    <scope>NUCLEOTIDE SEQUENCE</scope>
    <source>
        <strain evidence="8">JB14</strain>
    </source>
</reference>
<feature type="signal peptide" evidence="6">
    <location>
        <begin position="1"/>
        <end position="19"/>
    </location>
</feature>
<evidence type="ECO:0000256" key="1">
    <source>
        <dbReference type="ARBA" id="ARBA00001231"/>
    </source>
</evidence>
<dbReference type="AlphaFoldDB" id="A0A6A4GR98"/>
<evidence type="ECO:0000256" key="4">
    <source>
        <dbReference type="ARBA" id="ARBA00022801"/>
    </source>
</evidence>
<dbReference type="Gene3D" id="3.30.379.10">
    <property type="entry name" value="Chitobiase/beta-hexosaminidase domain 2-like"/>
    <property type="match status" value="1"/>
</dbReference>
<dbReference type="SUPFAM" id="SSF55545">
    <property type="entry name" value="beta-N-acetylhexosaminidase-like domain"/>
    <property type="match status" value="1"/>
</dbReference>
<dbReference type="InterPro" id="IPR025705">
    <property type="entry name" value="Beta_hexosaminidase_sua/sub"/>
</dbReference>
<feature type="domain" description="Glycoside hydrolase family 20 catalytic" evidence="7">
    <location>
        <begin position="173"/>
        <end position="500"/>
    </location>
</feature>
<dbReference type="InterPro" id="IPR015883">
    <property type="entry name" value="Glyco_hydro_20_cat"/>
</dbReference>
<evidence type="ECO:0000313" key="8">
    <source>
        <dbReference type="EMBL" id="KAE9388271.1"/>
    </source>
</evidence>
<dbReference type="Pfam" id="PF00728">
    <property type="entry name" value="Glyco_hydro_20"/>
    <property type="match status" value="1"/>
</dbReference>
<dbReference type="InterPro" id="IPR029018">
    <property type="entry name" value="Hex-like_dom2"/>
</dbReference>
<dbReference type="OrthoDB" id="428480at2759"/>
<dbReference type="GO" id="GO:0005975">
    <property type="term" value="P:carbohydrate metabolic process"/>
    <property type="evidence" value="ECO:0007669"/>
    <property type="project" value="InterPro"/>
</dbReference>
<sequence length="687" mass="75884">MHWRNLSLLLVLAARQISAQIPSVKFFTVSSSFFIVDSSIQIIVDSEYADSGSPTLSSFAQTFRDDIISVTGFSNISSVQTGSETSSSEIPTVFLTLGASDSSNLTLFNGQLTGEGYEFVITDKLYTIKGVETIGAWWGTRTFLQQVVLSITNGSNPATIPTGEGTDSPGWEVRGFMLDVGRHWFETSFLADLCIYASFFKIQEFHMHASDYIYDPSFLYGVDWRDLYTGFRFQPPSDSPIFGLVPELNESWTQDEFTALQTTCSNHGITIIPEIDTPAHSLAITKWKPELMINGTPDLLNITYPETIPTIKSIWDALLPWFTSSEVSIGADEYDESLADDYITFVNDMDGYISGTSGKSIRIWGTLEPSTTESISTNVTIQHWWFPGGSIPVQLMDQGYSVINSDQVFLYLDGKTSDQDQFPWELNADLLWSGAPDGKGWAPNIFSATDPTNNTSIDNPLLRGSIMAMWNDWGNNATTPLEIYYQLAKSLAMFGEKTWAGSDVRDTGLAQDEFERLFPILNAAAPGQNLNRATGLPPSAQVFHYDTVSTFPLQTSFESVGPPYTFSFSVKPPSNGNSSSPAVPLFTGLDSIFYLESMTFEDPSTKIRYDLGVDLVSDTFTSVEIHATLNHTYALLNGSSEKLFWMSNLDIWGEYMKLVNMSFAAPSYIIGADGFAGELVNVSLKLG</sequence>
<evidence type="ECO:0000256" key="5">
    <source>
        <dbReference type="PIRSR" id="PIRSR625705-1"/>
    </source>
</evidence>
<dbReference type="PANTHER" id="PTHR43678">
    <property type="entry name" value="PUTATIVE (AFU_ORTHOLOGUE AFUA_2G00640)-RELATED"/>
    <property type="match status" value="1"/>
</dbReference>
<evidence type="ECO:0000313" key="9">
    <source>
        <dbReference type="Proteomes" id="UP000799118"/>
    </source>
</evidence>
<evidence type="ECO:0000256" key="2">
    <source>
        <dbReference type="ARBA" id="ARBA00006285"/>
    </source>
</evidence>
<comment type="similarity">
    <text evidence="2">Belongs to the glycosyl hydrolase 20 family.</text>
</comment>
<dbReference type="PRINTS" id="PR00738">
    <property type="entry name" value="GLHYDRLASE20"/>
</dbReference>
<name>A0A6A4GR98_9AGAR</name>
<organism evidence="8 9">
    <name type="scientific">Gymnopus androsaceus JB14</name>
    <dbReference type="NCBI Taxonomy" id="1447944"/>
    <lineage>
        <taxon>Eukaryota</taxon>
        <taxon>Fungi</taxon>
        <taxon>Dikarya</taxon>
        <taxon>Basidiomycota</taxon>
        <taxon>Agaricomycotina</taxon>
        <taxon>Agaricomycetes</taxon>
        <taxon>Agaricomycetidae</taxon>
        <taxon>Agaricales</taxon>
        <taxon>Marasmiineae</taxon>
        <taxon>Omphalotaceae</taxon>
        <taxon>Gymnopus</taxon>
    </lineage>
</organism>
<dbReference type="SUPFAM" id="SSF51445">
    <property type="entry name" value="(Trans)glycosidases"/>
    <property type="match status" value="1"/>
</dbReference>
<feature type="active site" description="Proton donor" evidence="5">
    <location>
        <position position="333"/>
    </location>
</feature>
<evidence type="ECO:0000256" key="6">
    <source>
        <dbReference type="SAM" id="SignalP"/>
    </source>
</evidence>
<dbReference type="CDD" id="cd06564">
    <property type="entry name" value="GH20_DspB_LnbB-like"/>
    <property type="match status" value="1"/>
</dbReference>
<dbReference type="InterPro" id="IPR017853">
    <property type="entry name" value="GH"/>
</dbReference>
<dbReference type="EC" id="3.2.1.52" evidence="3"/>
<evidence type="ECO:0000256" key="3">
    <source>
        <dbReference type="ARBA" id="ARBA00012663"/>
    </source>
</evidence>
<keyword evidence="4 8" id="KW-0378">Hydrolase</keyword>
<proteinExistence type="inferred from homology"/>
<dbReference type="Gene3D" id="3.20.20.80">
    <property type="entry name" value="Glycosidases"/>
    <property type="match status" value="1"/>
</dbReference>
<protein>
    <recommendedName>
        <fullName evidence="3">beta-N-acetylhexosaminidase</fullName>
        <ecNumber evidence="3">3.2.1.52</ecNumber>
    </recommendedName>
</protein>
<feature type="chain" id="PRO_5025336038" description="beta-N-acetylhexosaminidase" evidence="6">
    <location>
        <begin position="20"/>
        <end position="687"/>
    </location>
</feature>
<keyword evidence="6" id="KW-0732">Signal</keyword>
<dbReference type="Proteomes" id="UP000799118">
    <property type="component" value="Unassembled WGS sequence"/>
</dbReference>
<dbReference type="GO" id="GO:0004563">
    <property type="term" value="F:beta-N-acetylhexosaminidase activity"/>
    <property type="evidence" value="ECO:0007669"/>
    <property type="project" value="UniProtKB-EC"/>
</dbReference>